<evidence type="ECO:0000313" key="2">
    <source>
        <dbReference type="Proteomes" id="UP001597283"/>
    </source>
</evidence>
<dbReference type="EMBL" id="JBHUFC010000001">
    <property type="protein sequence ID" value="MFD1786400.1"/>
    <property type="molecule type" value="Genomic_DNA"/>
</dbReference>
<comment type="caution">
    <text evidence="1">The sequence shown here is derived from an EMBL/GenBank/DDBJ whole genome shotgun (WGS) entry which is preliminary data.</text>
</comment>
<sequence>MAHPPSPARPTLRRSPALMLRDWSRRAANDNVPFGWSGWQTITPEGAARYYAAVARAELD</sequence>
<gene>
    <name evidence="1" type="ORF">ACFSC3_02325</name>
</gene>
<dbReference type="Proteomes" id="UP001597283">
    <property type="component" value="Unassembled WGS sequence"/>
</dbReference>
<accession>A0ABW4NAS9</accession>
<name>A0ABW4NAS9_9SPHN</name>
<protein>
    <submittedName>
        <fullName evidence="1">Uncharacterized protein</fullName>
    </submittedName>
</protein>
<reference evidence="2" key="1">
    <citation type="journal article" date="2019" name="Int. J. Syst. Evol. Microbiol.">
        <title>The Global Catalogue of Microorganisms (GCM) 10K type strain sequencing project: providing services to taxonomists for standard genome sequencing and annotation.</title>
        <authorList>
            <consortium name="The Broad Institute Genomics Platform"/>
            <consortium name="The Broad Institute Genome Sequencing Center for Infectious Disease"/>
            <person name="Wu L."/>
            <person name="Ma J."/>
        </authorList>
    </citation>
    <scope>NUCLEOTIDE SEQUENCE [LARGE SCALE GENOMIC DNA]</scope>
    <source>
        <strain evidence="2">Q85</strain>
    </source>
</reference>
<keyword evidence="2" id="KW-1185">Reference proteome</keyword>
<evidence type="ECO:0000313" key="1">
    <source>
        <dbReference type="EMBL" id="MFD1786400.1"/>
    </source>
</evidence>
<organism evidence="1 2">
    <name type="scientific">Sphingomonas floccifaciens</name>
    <dbReference type="NCBI Taxonomy" id="1844115"/>
    <lineage>
        <taxon>Bacteria</taxon>
        <taxon>Pseudomonadati</taxon>
        <taxon>Pseudomonadota</taxon>
        <taxon>Alphaproteobacteria</taxon>
        <taxon>Sphingomonadales</taxon>
        <taxon>Sphingomonadaceae</taxon>
        <taxon>Sphingomonas</taxon>
    </lineage>
</organism>
<dbReference type="RefSeq" id="WP_380938330.1">
    <property type="nucleotide sequence ID" value="NZ_JBHUFC010000001.1"/>
</dbReference>
<proteinExistence type="predicted"/>